<evidence type="ECO:0000313" key="3">
    <source>
        <dbReference type="Proteomes" id="UP000824219"/>
    </source>
</evidence>
<protein>
    <submittedName>
        <fullName evidence="1">Uncharacterized protein</fullName>
    </submittedName>
</protein>
<gene>
    <name evidence="2" type="ORF">KOW79_000053</name>
    <name evidence="1" type="ORF">KOW79_000089</name>
</gene>
<keyword evidence="3" id="KW-1185">Reference proteome</keyword>
<feature type="non-terminal residue" evidence="1">
    <location>
        <position position="53"/>
    </location>
</feature>
<sequence length="53" mass="6273">IYAEFYRVTRVDLRQIFLSYLDSLAPRLIKLYRSRSGALGGEIQILLDRLDER</sequence>
<evidence type="ECO:0000313" key="1">
    <source>
        <dbReference type="EMBL" id="KAG7313695.1"/>
    </source>
</evidence>
<evidence type="ECO:0000313" key="2">
    <source>
        <dbReference type="EMBL" id="KAG7313725.1"/>
    </source>
</evidence>
<accession>A0A9D3N395</accession>
<organism evidence="1 3">
    <name type="scientific">Hemibagrus wyckioides</name>
    <dbReference type="NCBI Taxonomy" id="337641"/>
    <lineage>
        <taxon>Eukaryota</taxon>
        <taxon>Metazoa</taxon>
        <taxon>Chordata</taxon>
        <taxon>Craniata</taxon>
        <taxon>Vertebrata</taxon>
        <taxon>Euteleostomi</taxon>
        <taxon>Actinopterygii</taxon>
        <taxon>Neopterygii</taxon>
        <taxon>Teleostei</taxon>
        <taxon>Ostariophysi</taxon>
        <taxon>Siluriformes</taxon>
        <taxon>Bagridae</taxon>
        <taxon>Hemibagrus</taxon>
    </lineage>
</organism>
<dbReference type="AlphaFoldDB" id="A0A9D3N395"/>
<dbReference type="EMBL" id="JAHKSW010000065">
    <property type="protein sequence ID" value="KAG7313695.1"/>
    <property type="molecule type" value="Genomic_DNA"/>
</dbReference>
<comment type="caution">
    <text evidence="1">The sequence shown here is derived from an EMBL/GenBank/DDBJ whole genome shotgun (WGS) entry which is preliminary data.</text>
</comment>
<dbReference type="OrthoDB" id="6512834at2759"/>
<dbReference type="Proteomes" id="UP000824219">
    <property type="component" value="Unassembled WGS sequence"/>
</dbReference>
<reference evidence="1" key="1">
    <citation type="submission" date="2021-06" db="EMBL/GenBank/DDBJ databases">
        <title>Chromosome-level genome assembly of the red-tail catfish (Hemibagrus wyckioides).</title>
        <authorList>
            <person name="Shao F."/>
        </authorList>
    </citation>
    <scope>NUCLEOTIDE SEQUENCE</scope>
    <source>
        <strain evidence="1">EC202008001</strain>
        <tissue evidence="1">Blood</tissue>
    </source>
</reference>
<dbReference type="EMBL" id="JAHKSW010000054">
    <property type="protein sequence ID" value="KAG7313725.1"/>
    <property type="molecule type" value="Genomic_DNA"/>
</dbReference>
<name>A0A9D3N395_9TELE</name>
<feature type="non-terminal residue" evidence="1">
    <location>
        <position position="1"/>
    </location>
</feature>
<proteinExistence type="predicted"/>